<accession>A0A7S2DK14</accession>
<dbReference type="AlphaFoldDB" id="A0A7S2DK14"/>
<sequence length="106" mass="12351">MWVKGHPELAGVGVEYSWGKAKHKFRRDVNDCVAAHLHSNIVKCFSRSEKFLPLARVRKFARKTRAYRCAYREEQPNSLADVEKLVKAYKSHRSAEVFDKKFCHAE</sequence>
<evidence type="ECO:0000313" key="1">
    <source>
        <dbReference type="EMBL" id="CAD9456771.1"/>
    </source>
</evidence>
<organism evidence="1">
    <name type="scientific">Haptolina brevifila</name>
    <dbReference type="NCBI Taxonomy" id="156173"/>
    <lineage>
        <taxon>Eukaryota</taxon>
        <taxon>Haptista</taxon>
        <taxon>Haptophyta</taxon>
        <taxon>Prymnesiophyceae</taxon>
        <taxon>Prymnesiales</taxon>
        <taxon>Prymnesiaceae</taxon>
        <taxon>Haptolina</taxon>
    </lineage>
</organism>
<gene>
    <name evidence="1" type="ORF">CBRE1094_LOCUS18100</name>
</gene>
<dbReference type="EMBL" id="HBGU01033193">
    <property type="protein sequence ID" value="CAD9456771.1"/>
    <property type="molecule type" value="Transcribed_RNA"/>
</dbReference>
<reference evidence="1" key="1">
    <citation type="submission" date="2021-01" db="EMBL/GenBank/DDBJ databases">
        <authorList>
            <person name="Corre E."/>
            <person name="Pelletier E."/>
            <person name="Niang G."/>
            <person name="Scheremetjew M."/>
            <person name="Finn R."/>
            <person name="Kale V."/>
            <person name="Holt S."/>
            <person name="Cochrane G."/>
            <person name="Meng A."/>
            <person name="Brown T."/>
            <person name="Cohen L."/>
        </authorList>
    </citation>
    <scope>NUCLEOTIDE SEQUENCE</scope>
    <source>
        <strain evidence="1">UTEX LB 985</strain>
    </source>
</reference>
<proteinExistence type="predicted"/>
<name>A0A7S2DK14_9EUKA</name>
<protein>
    <submittedName>
        <fullName evidence="1">Uncharacterized protein</fullName>
    </submittedName>
</protein>